<dbReference type="EMBL" id="JAPDDP010000034">
    <property type="protein sequence ID" value="MDA0182356.1"/>
    <property type="molecule type" value="Genomic_DNA"/>
</dbReference>
<dbReference type="Proteomes" id="UP001147653">
    <property type="component" value="Unassembled WGS sequence"/>
</dbReference>
<accession>A0A9X3NAD6</accession>
<gene>
    <name evidence="2" type="ORF">OJ997_18760</name>
</gene>
<proteinExistence type="predicted"/>
<dbReference type="SUPFAM" id="SSF160904">
    <property type="entry name" value="Jann2411-like"/>
    <property type="match status" value="1"/>
</dbReference>
<keyword evidence="3" id="KW-1185">Reference proteome</keyword>
<dbReference type="RefSeq" id="WP_270026721.1">
    <property type="nucleotide sequence ID" value="NZ_JAPDDP010000034.1"/>
</dbReference>
<feature type="domain" description="Zinc finger CGNR" evidence="1">
    <location>
        <begin position="154"/>
        <end position="197"/>
    </location>
</feature>
<evidence type="ECO:0000313" key="2">
    <source>
        <dbReference type="EMBL" id="MDA0182356.1"/>
    </source>
</evidence>
<evidence type="ECO:0000313" key="3">
    <source>
        <dbReference type="Proteomes" id="UP001147653"/>
    </source>
</evidence>
<evidence type="ECO:0000259" key="1">
    <source>
        <dbReference type="Pfam" id="PF11706"/>
    </source>
</evidence>
<reference evidence="2" key="1">
    <citation type="submission" date="2022-10" db="EMBL/GenBank/DDBJ databases">
        <title>The WGS of Solirubrobacter phytolaccae KCTC 29190.</title>
        <authorList>
            <person name="Jiang Z."/>
        </authorList>
    </citation>
    <scope>NUCLEOTIDE SEQUENCE</scope>
    <source>
        <strain evidence="2">KCTC 29190</strain>
    </source>
</reference>
<dbReference type="InterPro" id="IPR023286">
    <property type="entry name" value="ABATE_dom_sf"/>
</dbReference>
<dbReference type="InterPro" id="IPR010852">
    <property type="entry name" value="ABATE"/>
</dbReference>
<comment type="caution">
    <text evidence="2">The sequence shown here is derived from an EMBL/GenBank/DDBJ whole genome shotgun (WGS) entry which is preliminary data.</text>
</comment>
<dbReference type="Gene3D" id="1.10.3300.10">
    <property type="entry name" value="Jann2411-like domain"/>
    <property type="match status" value="1"/>
</dbReference>
<organism evidence="2 3">
    <name type="scientific">Solirubrobacter phytolaccae</name>
    <dbReference type="NCBI Taxonomy" id="1404360"/>
    <lineage>
        <taxon>Bacteria</taxon>
        <taxon>Bacillati</taxon>
        <taxon>Actinomycetota</taxon>
        <taxon>Thermoleophilia</taxon>
        <taxon>Solirubrobacterales</taxon>
        <taxon>Solirubrobacteraceae</taxon>
        <taxon>Solirubrobacter</taxon>
    </lineage>
</organism>
<dbReference type="PANTHER" id="PTHR35525">
    <property type="entry name" value="BLL6575 PROTEIN"/>
    <property type="match status" value="1"/>
</dbReference>
<name>A0A9X3NAD6_9ACTN</name>
<dbReference type="AlphaFoldDB" id="A0A9X3NAD6"/>
<protein>
    <submittedName>
        <fullName evidence="2">CGNR zinc finger domain-containing protein</fullName>
    </submittedName>
</protein>
<dbReference type="Pfam" id="PF11706">
    <property type="entry name" value="zf-CGNR"/>
    <property type="match status" value="1"/>
</dbReference>
<dbReference type="Pfam" id="PF07336">
    <property type="entry name" value="ABATE"/>
    <property type="match status" value="1"/>
</dbReference>
<sequence>MDLPAHLPLPLERGAPWWYWLAGRPALDFTNTLRERWNRRVETLVCGEDLGEWLVAAELLPATPAVTDDVLERARTLREAIDAGVVASLAGQPVPDATLIALARELPHATRPETLTRTEDGGVAVVLAEPAAPAVHGLGLLARDAAEMFGAAERIRVCASDTCSARFFDRSPAAGRRWCSSRGCGNVEKARRHRRRQKETPQ</sequence>
<dbReference type="PANTHER" id="PTHR35525:SF3">
    <property type="entry name" value="BLL6575 PROTEIN"/>
    <property type="match status" value="1"/>
</dbReference>
<dbReference type="InterPro" id="IPR021005">
    <property type="entry name" value="Znf_CGNR"/>
</dbReference>